<evidence type="ECO:0000313" key="2">
    <source>
        <dbReference type="EMBL" id="KAJ3501261.1"/>
    </source>
</evidence>
<feature type="compositionally biased region" description="Acidic residues" evidence="1">
    <location>
        <begin position="168"/>
        <end position="187"/>
    </location>
</feature>
<gene>
    <name evidence="2" type="ORF">NLJ89_g9416</name>
</gene>
<dbReference type="AlphaFoldDB" id="A0A9W8JT33"/>
<dbReference type="OrthoDB" id="508139at2759"/>
<dbReference type="Proteomes" id="UP001148786">
    <property type="component" value="Unassembled WGS sequence"/>
</dbReference>
<name>A0A9W8JT33_9AGAR</name>
<sequence>MLRMEEDLFESRRPLSSAELLYSTLDYVPLAIRQEIYKTFYVGFYTIFHAISLVLGRQPQGPASIPTPQVVLTEALTLDPRAVQFYLGKGGKVEYVLDATVDIAREQSALGDGTFEETFDNDEVGGEGGEERYVELPKCANDLEFGIVRRNLGLAGGLVWGPYHERDEDSEDGMEVDDDDDDDDDSD</sequence>
<accession>A0A9W8JT33</accession>
<protein>
    <submittedName>
        <fullName evidence="2">Uncharacterized protein</fullName>
    </submittedName>
</protein>
<reference evidence="2" key="1">
    <citation type="submission" date="2022-07" db="EMBL/GenBank/DDBJ databases">
        <title>Genome Sequence of Agrocybe chaxingu.</title>
        <authorList>
            <person name="Buettner E."/>
        </authorList>
    </citation>
    <scope>NUCLEOTIDE SEQUENCE</scope>
    <source>
        <strain evidence="2">MP-N11</strain>
    </source>
</reference>
<proteinExistence type="predicted"/>
<feature type="region of interest" description="Disordered" evidence="1">
    <location>
        <begin position="163"/>
        <end position="187"/>
    </location>
</feature>
<comment type="caution">
    <text evidence="2">The sequence shown here is derived from an EMBL/GenBank/DDBJ whole genome shotgun (WGS) entry which is preliminary data.</text>
</comment>
<evidence type="ECO:0000313" key="3">
    <source>
        <dbReference type="Proteomes" id="UP001148786"/>
    </source>
</evidence>
<organism evidence="2 3">
    <name type="scientific">Agrocybe chaxingu</name>
    <dbReference type="NCBI Taxonomy" id="84603"/>
    <lineage>
        <taxon>Eukaryota</taxon>
        <taxon>Fungi</taxon>
        <taxon>Dikarya</taxon>
        <taxon>Basidiomycota</taxon>
        <taxon>Agaricomycotina</taxon>
        <taxon>Agaricomycetes</taxon>
        <taxon>Agaricomycetidae</taxon>
        <taxon>Agaricales</taxon>
        <taxon>Agaricineae</taxon>
        <taxon>Strophariaceae</taxon>
        <taxon>Agrocybe</taxon>
    </lineage>
</organism>
<dbReference type="EMBL" id="JANKHO010001463">
    <property type="protein sequence ID" value="KAJ3501261.1"/>
    <property type="molecule type" value="Genomic_DNA"/>
</dbReference>
<evidence type="ECO:0000256" key="1">
    <source>
        <dbReference type="SAM" id="MobiDB-lite"/>
    </source>
</evidence>
<keyword evidence="3" id="KW-1185">Reference proteome</keyword>